<accession>A0A8J7P8R8</accession>
<keyword evidence="1" id="KW-0812">Transmembrane</keyword>
<feature type="signal peptide" evidence="2">
    <location>
        <begin position="1"/>
        <end position="20"/>
    </location>
</feature>
<proteinExistence type="predicted"/>
<dbReference type="Proteomes" id="UP000664277">
    <property type="component" value="Unassembled WGS sequence"/>
</dbReference>
<evidence type="ECO:0000313" key="4">
    <source>
        <dbReference type="Proteomes" id="UP000664277"/>
    </source>
</evidence>
<comment type="caution">
    <text evidence="3">The sequence shown here is derived from an EMBL/GenBank/DDBJ whole genome shotgun (WGS) entry which is preliminary data.</text>
</comment>
<keyword evidence="1" id="KW-0472">Membrane</keyword>
<name>A0A8J7P8R8_9BACT</name>
<sequence length="59" mass="6624">MFYLLALCALTISFAPPAHAYIDACTGSYAVQFFFGTVLTFLLPLQRAVRNFFNRKTGK</sequence>
<evidence type="ECO:0000256" key="2">
    <source>
        <dbReference type="SAM" id="SignalP"/>
    </source>
</evidence>
<organism evidence="3 4">
    <name type="scientific">Candidatus Obscuribacter phosphatis</name>
    <dbReference type="NCBI Taxonomy" id="1906157"/>
    <lineage>
        <taxon>Bacteria</taxon>
        <taxon>Bacillati</taxon>
        <taxon>Candidatus Melainabacteria</taxon>
        <taxon>Candidatus Obscuribacterales</taxon>
        <taxon>Candidatus Obscuribacteraceae</taxon>
        <taxon>Candidatus Obscuribacter</taxon>
    </lineage>
</organism>
<dbReference type="AlphaFoldDB" id="A0A8J7P8R8"/>
<evidence type="ECO:0000256" key="1">
    <source>
        <dbReference type="SAM" id="Phobius"/>
    </source>
</evidence>
<gene>
    <name evidence="3" type="ORF">J0M35_17530</name>
</gene>
<evidence type="ECO:0000313" key="3">
    <source>
        <dbReference type="EMBL" id="MBN8662174.1"/>
    </source>
</evidence>
<dbReference type="EMBL" id="JAFLCK010000032">
    <property type="protein sequence ID" value="MBN8662174.1"/>
    <property type="molecule type" value="Genomic_DNA"/>
</dbReference>
<reference evidence="3" key="1">
    <citation type="submission" date="2021-02" db="EMBL/GenBank/DDBJ databases">
        <title>Genome-Resolved Metagenomics of a Microbial Community Performing Photosynthetic Biological Nutrient Removal.</title>
        <authorList>
            <person name="Mcdaniel E.A."/>
        </authorList>
    </citation>
    <scope>NUCLEOTIDE SEQUENCE</scope>
    <source>
        <strain evidence="3">UWPOB_OBS1</strain>
    </source>
</reference>
<keyword evidence="1" id="KW-1133">Transmembrane helix</keyword>
<feature type="transmembrane region" description="Helical" evidence="1">
    <location>
        <begin position="30"/>
        <end position="49"/>
    </location>
</feature>
<feature type="chain" id="PRO_5035225186" evidence="2">
    <location>
        <begin position="21"/>
        <end position="59"/>
    </location>
</feature>
<keyword evidence="2" id="KW-0732">Signal</keyword>
<protein>
    <submittedName>
        <fullName evidence="3">Uncharacterized protein</fullName>
    </submittedName>
</protein>